<protein>
    <submittedName>
        <fullName evidence="2">Uncharacterized protein</fullName>
    </submittedName>
</protein>
<dbReference type="EMBL" id="QEFP02000016">
    <property type="protein sequence ID" value="MCC5447231.1"/>
    <property type="molecule type" value="Genomic_DNA"/>
</dbReference>
<name>A0A2T9WLB4_NANST</name>
<accession>A0A2T9WLB4</accession>
<reference evidence="2" key="3">
    <citation type="submission" date="2017-05" db="EMBL/GenBank/DDBJ databases">
        <authorList>
            <person name="Song R."/>
            <person name="Chenine A.L."/>
            <person name="Ruprecht R.M."/>
        </authorList>
    </citation>
    <scope>NUCLEOTIDE SEQUENCE</scope>
    <source>
        <strain evidence="2">SCGC AB-777_F03</strain>
    </source>
</reference>
<dbReference type="Proteomes" id="UP000245509">
    <property type="component" value="Unassembled WGS sequence"/>
</dbReference>
<organism evidence="2">
    <name type="scientific">Nanobsidianus stetteri</name>
    <dbReference type="NCBI Taxonomy" id="1294122"/>
    <lineage>
        <taxon>Archaea</taxon>
        <taxon>Nanobdellota</taxon>
        <taxon>Candidatus Nanoarchaeia</taxon>
        <taxon>Nanoarchaeales</taxon>
        <taxon>Nanopusillaceae</taxon>
        <taxon>Candidatus Nanobsidianus</taxon>
    </lineage>
</organism>
<comment type="caution">
    <text evidence="2">The sequence shown here is derived from an EMBL/GenBank/DDBJ whole genome shotgun (WGS) entry which is preliminary data.</text>
</comment>
<dbReference type="EMBL" id="QEFP01000006">
    <property type="protein sequence ID" value="PVU68602.1"/>
    <property type="molecule type" value="Genomic_DNA"/>
</dbReference>
<evidence type="ECO:0000313" key="1">
    <source>
        <dbReference type="EMBL" id="MCC5447231.1"/>
    </source>
</evidence>
<evidence type="ECO:0000313" key="2">
    <source>
        <dbReference type="EMBL" id="PVU68602.1"/>
    </source>
</evidence>
<sequence>MISDNIQQKFQGGHKGGLEEILQEDDILQLAGSLGEERIEYLKKFVEYLSDAVTRYIMDGFVIPPKKVSVKETGETIMYLEGISTSKIPILTVRGDAFKGVVGVIYGYGGVAIIKDNKLELKLARRRASVGREYSVIAMMTSRYEIQKTGLYDLRKLSKMNVMLPLAIWLLDGELDVKDVGEIKEIDIEYNMSTGDLKIELCGVDIREVLEGRRNTYINMLHSLIYSYQDSAGMKCIKMEGKTEQDVIWLNTEYFIKKEIKEDEKHIIKEKYIMDRNTYIFKKEKIPEDLNTILSEKTLKLRYDLKEHLEEQMEKEISKMFSDRNE</sequence>
<reference evidence="1" key="4">
    <citation type="submission" date="2021-11" db="EMBL/GenBank/DDBJ databases">
        <authorList>
            <person name="Munson-Mcgee J."/>
            <person name="Field E."/>
            <person name="Bateson M."/>
            <person name="Rooney C."/>
            <person name="Stepanauskas R."/>
            <person name="Young M."/>
        </authorList>
    </citation>
    <scope>NUCLEOTIDE SEQUENCE</scope>
    <source>
        <strain evidence="1">SCGC AB-777_F03</strain>
    </source>
</reference>
<reference evidence="1" key="2">
    <citation type="submission" date="2017-05" db="EMBL/GenBank/DDBJ databases">
        <authorList>
            <person name="Munson-Mcgee J.H."/>
        </authorList>
    </citation>
    <scope>NUCLEOTIDE SEQUENCE</scope>
    <source>
        <strain evidence="1">SCGC AB-777_F03</strain>
    </source>
</reference>
<proteinExistence type="predicted"/>
<dbReference type="AlphaFoldDB" id="A0A2T9WLB4"/>
<dbReference type="RefSeq" id="WP_228615456.1">
    <property type="nucleotide sequence ID" value="NZ_QEFP02000016.1"/>
</dbReference>
<reference evidence="2" key="1">
    <citation type="journal article" date="2015" name="Appl. Environ. Microbiol.">
        <title>Nanoarchaeota, Their Sulfolobales Host, and Nanoarchaeota Virus Distribution across Yellowstone National Park Hot Springs.</title>
        <authorList>
            <person name="Munson-McGee J.H."/>
            <person name="Field E.K."/>
            <person name="Bateson M."/>
            <person name="Rooney C."/>
            <person name="Stepanauskas R."/>
            <person name="Young M.J."/>
        </authorList>
    </citation>
    <scope>NUCLEOTIDE SEQUENCE [LARGE SCALE GENOMIC DNA]</scope>
    <source>
        <strain evidence="2">SCGC AB-777_F03</strain>
    </source>
</reference>
<gene>
    <name evidence="1" type="ORF">DDW03_002335</name>
    <name evidence="2" type="ORF">DDW03_01655</name>
</gene>